<dbReference type="PANTHER" id="PTHR47331">
    <property type="entry name" value="PHD-TYPE DOMAIN-CONTAINING PROTEIN"/>
    <property type="match status" value="1"/>
</dbReference>
<dbReference type="Proteomes" id="UP000025227">
    <property type="component" value="Unplaced"/>
</dbReference>
<accession>A0A7I4YNP6</accession>
<sequence>MFDSVKTRRQIGFLKKQIQRCCTSVTQTLKDYETAVKNPEFTHLDDDQLESFRFEVHSIKSNLLKAYNRITSLHDEWAKQQESNADEAQSFHDYITKYGDYRTAISEAVTYLEELDLLLDDLDNELNKRNINLSSGSSDVTIADDHANISTNQHDLTAPTDRQSHISRVSHYNVTPPSNASLLNFVDASILSKMELPTFDGNILEYPEFSSRFATLVGNKTELDNTTKFSLLKSCLRGPALNFIQGLSVTSENYKIAMDILKTHYDDKVTIKHILYSRLADLPPCDPEGRHLHSLYNRMFALVRQFTNGYDDSKETGLGAILFNKLPLRVRSQIYDRTSNSHNLSPSELLHILTDIVRKDATLSERSSHIRTMDEHHHQTYFISSRARGNRSSASKQRRNQQRLKACPFCMSSQHLPSNCDTFTTPQRRIKHVRERRLCYNCLSNRHSTRNCPSKRVCTFCSKRHHSSLCLTQAEKQTRTASNRTTLRPPMKKLSSSSRQRFIHVAAHNSENHDEEGSAQEHGDEENEVIITSSSSALTTSSAATLMCTTVTVFNPMDKSKTMDVTAFLDSGSSHSYICITLQKL</sequence>
<name>A0A7I4YNP6_HAECO</name>
<dbReference type="OrthoDB" id="5839458at2759"/>
<evidence type="ECO:0000313" key="1">
    <source>
        <dbReference type="Proteomes" id="UP000025227"/>
    </source>
</evidence>
<protein>
    <submittedName>
        <fullName evidence="2">DUF1758 domain-containing protein</fullName>
    </submittedName>
</protein>
<dbReference type="WBParaSite" id="HCON_00121090-00001">
    <property type="protein sequence ID" value="HCON_00121090-00001"/>
    <property type="gene ID" value="HCON_00121090"/>
</dbReference>
<keyword evidence="1" id="KW-1185">Reference proteome</keyword>
<dbReference type="OMA" id="LCEARIM"/>
<dbReference type="PANTHER" id="PTHR47331:SF1">
    <property type="entry name" value="GAG-LIKE PROTEIN"/>
    <property type="match status" value="1"/>
</dbReference>
<dbReference type="AlphaFoldDB" id="A0A7I4YNP6"/>
<reference evidence="2" key="1">
    <citation type="submission" date="2020-12" db="UniProtKB">
        <authorList>
            <consortium name="WormBaseParasite"/>
        </authorList>
    </citation>
    <scope>IDENTIFICATION</scope>
    <source>
        <strain evidence="2">MHco3</strain>
    </source>
</reference>
<organism evidence="1 2">
    <name type="scientific">Haemonchus contortus</name>
    <name type="common">Barber pole worm</name>
    <dbReference type="NCBI Taxonomy" id="6289"/>
    <lineage>
        <taxon>Eukaryota</taxon>
        <taxon>Metazoa</taxon>
        <taxon>Ecdysozoa</taxon>
        <taxon>Nematoda</taxon>
        <taxon>Chromadorea</taxon>
        <taxon>Rhabditida</taxon>
        <taxon>Rhabditina</taxon>
        <taxon>Rhabditomorpha</taxon>
        <taxon>Strongyloidea</taxon>
        <taxon>Trichostrongylidae</taxon>
        <taxon>Haemonchus</taxon>
    </lineage>
</organism>
<dbReference type="InterPro" id="IPR005312">
    <property type="entry name" value="DUF1759"/>
</dbReference>
<proteinExistence type="predicted"/>
<dbReference type="Pfam" id="PF03564">
    <property type="entry name" value="DUF1759"/>
    <property type="match status" value="1"/>
</dbReference>
<evidence type="ECO:0000313" key="2">
    <source>
        <dbReference type="WBParaSite" id="HCON_00121090-00001"/>
    </source>
</evidence>